<dbReference type="Proteomes" id="UP000250200">
    <property type="component" value="Unassembled WGS sequence"/>
</dbReference>
<name>A0A0H1IR72_STRAG</name>
<evidence type="ECO:0000313" key="6">
    <source>
        <dbReference type="EMBL" id="SQA18222.1"/>
    </source>
</evidence>
<feature type="transmembrane region" description="Helical" evidence="1">
    <location>
        <begin position="93"/>
        <end position="118"/>
    </location>
</feature>
<sequence>MLGLEFRKSIRGRTLFYIISTVALTYVLGYILPVGIDKIRHLTLGEFYFSTYTVFTQFGFLIFGFVIVYFFNKDYSDKCILYHYFSGYHLTKYFYTKLLVLFSEFFIAIIVCNILASLLWGYSLFYFLTTTILFSLVVLQYLLVVSTISILFSNMLVSIGVTIFYWITSIILVAIGGIFKVSAIFDASNSLYKIIGKLFSHPMTIDLTDFFIIVPYMICLSVISFLIVCLSNRRWLLNGM</sequence>
<reference evidence="6 10" key="3">
    <citation type="submission" date="2018-06" db="EMBL/GenBank/DDBJ databases">
        <authorList>
            <consortium name="Pathogen Informatics"/>
            <person name="Doyle S."/>
        </authorList>
    </citation>
    <scope>NUCLEOTIDE SEQUENCE [LARGE SCALE GENOMIC DNA]</scope>
    <source>
        <strain evidence="6 10">NCTC8181</strain>
    </source>
</reference>
<reference evidence="8 9" key="1">
    <citation type="journal article" date="2015" name="PLoS ONE">
        <title>Genomic analysis reveals the molecular basis for capsule loss in the group B streptococcus population.</title>
        <authorList>
            <consortium name="DEVANI Consortium"/>
            <person name="Rosini R."/>
            <person name="Campisi E."/>
            <person name="De Chiara M."/>
            <person name="Tettelin H."/>
            <person name="Rinaudo D."/>
            <person name="Toniolo C."/>
            <person name="Metruccio M."/>
            <person name="Guidotti S."/>
            <person name="Sorensen U.B."/>
            <person name="Kilian M."/>
            <person name="Ramirez M."/>
            <person name="Janulczyk R."/>
            <person name="Donati C."/>
            <person name="Grandi G."/>
            <person name="Margarit I."/>
        </authorList>
    </citation>
    <scope>NUCLEOTIDE SEQUENCE [LARGE SCALE GENOMIC DNA]</scope>
    <source>
        <strain evidence="3 9">DK-B-USS-215</strain>
        <strain evidence="2 8">ES-PW-063</strain>
    </source>
</reference>
<dbReference type="Proteomes" id="UP001230629">
    <property type="component" value="Unassembled WGS sequence"/>
</dbReference>
<protein>
    <submittedName>
        <fullName evidence="4">ABC transporter permease</fullName>
    </submittedName>
    <submittedName>
        <fullName evidence="2">Membrane protein</fullName>
    </submittedName>
    <submittedName>
        <fullName evidence="6">Peptide export permease protein yydJ</fullName>
    </submittedName>
</protein>
<dbReference type="EMBL" id="LR134265">
    <property type="protein sequence ID" value="VED64556.1"/>
    <property type="molecule type" value="Genomic_DNA"/>
</dbReference>
<dbReference type="Proteomes" id="UP000268870">
    <property type="component" value="Chromosome"/>
</dbReference>
<feature type="transmembrane region" description="Helical" evidence="1">
    <location>
        <begin position="124"/>
        <end position="144"/>
    </location>
</feature>
<feature type="transmembrane region" description="Helical" evidence="1">
    <location>
        <begin position="156"/>
        <end position="179"/>
    </location>
</feature>
<dbReference type="EMBL" id="QHGZ01000183">
    <property type="protein sequence ID" value="RDY79918.1"/>
    <property type="molecule type" value="Genomic_DNA"/>
</dbReference>
<dbReference type="Proteomes" id="UP000256718">
    <property type="component" value="Unassembled WGS sequence"/>
</dbReference>
<dbReference type="EMBL" id="LBKL01000052">
    <property type="protein sequence ID" value="KLL40148.1"/>
    <property type="molecule type" value="Genomic_DNA"/>
</dbReference>
<evidence type="ECO:0000313" key="11">
    <source>
        <dbReference type="Proteomes" id="UP000256718"/>
    </source>
</evidence>
<dbReference type="Proteomes" id="UP000035174">
    <property type="component" value="Unassembled WGS sequence"/>
</dbReference>
<keyword evidence="1" id="KW-0472">Membrane</keyword>
<dbReference type="KEGG" id="sagg:EN73_09690"/>
<evidence type="ECO:0000313" key="4">
    <source>
        <dbReference type="EMBL" id="MDK6899431.1"/>
    </source>
</evidence>
<accession>A0A0H1IR72</accession>
<evidence type="ECO:0000256" key="1">
    <source>
        <dbReference type="SAM" id="Phobius"/>
    </source>
</evidence>
<keyword evidence="1" id="KW-0812">Transmembrane</keyword>
<evidence type="ECO:0000313" key="5">
    <source>
        <dbReference type="EMBL" id="RDY79918.1"/>
    </source>
</evidence>
<evidence type="ECO:0000313" key="10">
    <source>
        <dbReference type="Proteomes" id="UP000250200"/>
    </source>
</evidence>
<feature type="transmembrane region" description="Helical" evidence="1">
    <location>
        <begin position="210"/>
        <end position="230"/>
    </location>
</feature>
<reference evidence="4" key="5">
    <citation type="submission" date="2023-05" db="EMBL/GenBank/DDBJ databases">
        <title>Cataloging the Phylogenetic Diversity of Human Bladder Bacteria.</title>
        <authorList>
            <person name="Du J."/>
        </authorList>
    </citation>
    <scope>NUCLEOTIDE SEQUENCE</scope>
    <source>
        <strain evidence="4">UMB8703</strain>
    </source>
</reference>
<evidence type="ECO:0000313" key="3">
    <source>
        <dbReference type="EMBL" id="KLL40148.1"/>
    </source>
</evidence>
<evidence type="ECO:0000313" key="2">
    <source>
        <dbReference type="EMBL" id="KLJ27709.1"/>
    </source>
</evidence>
<dbReference type="EMBL" id="UAVB01000001">
    <property type="protein sequence ID" value="SQA18222.1"/>
    <property type="molecule type" value="Genomic_DNA"/>
</dbReference>
<proteinExistence type="predicted"/>
<dbReference type="Proteomes" id="UP000035346">
    <property type="component" value="Unassembled WGS sequence"/>
</dbReference>
<dbReference type="EMBL" id="LCVB01000035">
    <property type="protein sequence ID" value="KLJ27709.1"/>
    <property type="molecule type" value="Genomic_DNA"/>
</dbReference>
<evidence type="ECO:0000313" key="12">
    <source>
        <dbReference type="Proteomes" id="UP000268870"/>
    </source>
</evidence>
<feature type="transmembrane region" description="Helical" evidence="1">
    <location>
        <begin position="14"/>
        <end position="32"/>
    </location>
</feature>
<dbReference type="RefSeq" id="WP_000901036.1">
    <property type="nucleotide sequence ID" value="NZ_AP018935.1"/>
</dbReference>
<organism evidence="6 10">
    <name type="scientific">Streptococcus agalactiae</name>
    <dbReference type="NCBI Taxonomy" id="1311"/>
    <lineage>
        <taxon>Bacteria</taxon>
        <taxon>Bacillati</taxon>
        <taxon>Bacillota</taxon>
        <taxon>Bacilli</taxon>
        <taxon>Lactobacillales</taxon>
        <taxon>Streptococcaceae</taxon>
        <taxon>Streptococcus</taxon>
    </lineage>
</organism>
<evidence type="ECO:0000313" key="8">
    <source>
        <dbReference type="Proteomes" id="UP000035174"/>
    </source>
</evidence>
<feature type="transmembrane region" description="Helical" evidence="1">
    <location>
        <begin position="52"/>
        <end position="72"/>
    </location>
</feature>
<evidence type="ECO:0000313" key="9">
    <source>
        <dbReference type="Proteomes" id="UP000035346"/>
    </source>
</evidence>
<keyword evidence="1" id="KW-1133">Transmembrane helix</keyword>
<dbReference type="AlphaFoldDB" id="A0A0H1IR72"/>
<gene>
    <name evidence="6" type="primary">yydJ</name>
    <name evidence="5" type="ORF">C4618_08490</name>
    <name evidence="6" type="ORF">NCTC8181_01268</name>
    <name evidence="7" type="ORF">NCTC8184_00529</name>
    <name evidence="4" type="ORF">QP229_05420</name>
    <name evidence="3" type="ORF">WA04_04360</name>
    <name evidence="2" type="ORF">WA45_10005</name>
</gene>
<reference evidence="7 12" key="4">
    <citation type="submission" date="2018-12" db="EMBL/GenBank/DDBJ databases">
        <authorList>
            <consortium name="Pathogen Informatics"/>
        </authorList>
    </citation>
    <scope>NUCLEOTIDE SEQUENCE [LARGE SCALE GENOMIC DNA]</scope>
    <source>
        <strain evidence="7 12">NCTC8184</strain>
    </source>
</reference>
<dbReference type="EMBL" id="JASOIH010000003">
    <property type="protein sequence ID" value="MDK6899431.1"/>
    <property type="molecule type" value="Genomic_DNA"/>
</dbReference>
<reference evidence="5 11" key="2">
    <citation type="journal article" date="2018" name="Emerg. Microbes Infect.">
        <title>Phenotypic and molecular analysis of nontypeable Group B streptococci: identification of cps2a and hybrid cps2a/cps5 Group B streptococcal capsule gene clusters.</title>
        <authorList>
            <person name="Alhhazmi A."/>
            <person name="Tyrrell G.J."/>
        </authorList>
    </citation>
    <scope>NUCLEOTIDE SEQUENCE [LARGE SCALE GENOMIC DNA]</scope>
    <source>
        <strain evidence="5 11">PLGBS17</strain>
    </source>
</reference>
<evidence type="ECO:0000313" key="7">
    <source>
        <dbReference type="EMBL" id="VED64556.1"/>
    </source>
</evidence>